<name>A0A6V8NQK0_9ACTN</name>
<accession>A0A6V8NQK0</accession>
<sequence>MLAPERQKKIVQLLREAGTVYVSDLSQRFDVSEETIRRDLDRLEREGVAHRIHGGAISFEHTRIEPSYRAKLHLNTEQKQTIAAEAAKMVEEGDTVILDMSTTTVFLAKELRRKRDITVVTNFPLVINEFADASNVTVVSTGGTLNRPGFCLVGHETEEFVRGLHVDKTFLSTKAISVEHGLTEGDLANIAVKKLMIAAAKQVILLADSSKFGSVAFAQLAPLSAIDVIVTDDRISPEQVTEIEELGIKVIVAGT</sequence>
<dbReference type="Proteomes" id="UP000580051">
    <property type="component" value="Unassembled WGS sequence"/>
</dbReference>
<dbReference type="Pfam" id="PF00455">
    <property type="entry name" value="DeoRC"/>
    <property type="match status" value="1"/>
</dbReference>
<dbReference type="InterPro" id="IPR001034">
    <property type="entry name" value="DeoR_HTH"/>
</dbReference>
<evidence type="ECO:0000256" key="3">
    <source>
        <dbReference type="ARBA" id="ARBA00023163"/>
    </source>
</evidence>
<dbReference type="GO" id="GO:0003677">
    <property type="term" value="F:DNA binding"/>
    <property type="evidence" value="ECO:0007669"/>
    <property type="project" value="UniProtKB-KW"/>
</dbReference>
<dbReference type="SMART" id="SM01134">
    <property type="entry name" value="DeoRC"/>
    <property type="match status" value="1"/>
</dbReference>
<evidence type="ECO:0000259" key="4">
    <source>
        <dbReference type="PROSITE" id="PS51000"/>
    </source>
</evidence>
<comment type="caution">
    <text evidence="5">The sequence shown here is derived from an EMBL/GenBank/DDBJ whole genome shotgun (WGS) entry which is preliminary data.</text>
</comment>
<dbReference type="InterPro" id="IPR050313">
    <property type="entry name" value="Carb_Metab_HTH_regulators"/>
</dbReference>
<dbReference type="InterPro" id="IPR036390">
    <property type="entry name" value="WH_DNA-bd_sf"/>
</dbReference>
<dbReference type="InterPro" id="IPR036388">
    <property type="entry name" value="WH-like_DNA-bd_sf"/>
</dbReference>
<dbReference type="PRINTS" id="PR00037">
    <property type="entry name" value="HTHLACR"/>
</dbReference>
<reference evidence="5 6" key="1">
    <citation type="journal article" date="2020" name="Front. Microbiol.">
        <title>Single-cell genomics of novel Actinobacteria with the Wood-Ljungdahl pathway discovered in a serpentinizing system.</title>
        <authorList>
            <person name="Merino N."/>
            <person name="Kawai M."/>
            <person name="Boyd E.S."/>
            <person name="Colman D.R."/>
            <person name="McGlynn S.E."/>
            <person name="Nealson K.H."/>
            <person name="Kurokawa K."/>
            <person name="Hongoh Y."/>
        </authorList>
    </citation>
    <scope>NUCLEOTIDE SEQUENCE [LARGE SCALE GENOMIC DNA]</scope>
    <source>
        <strain evidence="5 6">S06</strain>
    </source>
</reference>
<protein>
    <submittedName>
        <fullName evidence="5">DeoR family transcriptional regulator, fructose operon transcriptional repressor</fullName>
    </submittedName>
</protein>
<dbReference type="InterPro" id="IPR014036">
    <property type="entry name" value="DeoR-like_C"/>
</dbReference>
<dbReference type="SUPFAM" id="SSF100950">
    <property type="entry name" value="NagB/RpiA/CoA transferase-like"/>
    <property type="match status" value="1"/>
</dbReference>
<dbReference type="Gene3D" id="3.40.50.1360">
    <property type="match status" value="1"/>
</dbReference>
<keyword evidence="3" id="KW-0804">Transcription</keyword>
<dbReference type="GO" id="GO:0003700">
    <property type="term" value="F:DNA-binding transcription factor activity"/>
    <property type="evidence" value="ECO:0007669"/>
    <property type="project" value="InterPro"/>
</dbReference>
<dbReference type="Gene3D" id="1.10.10.10">
    <property type="entry name" value="Winged helix-like DNA-binding domain superfamily/Winged helix DNA-binding domain"/>
    <property type="match status" value="1"/>
</dbReference>
<evidence type="ECO:0000256" key="1">
    <source>
        <dbReference type="ARBA" id="ARBA00023015"/>
    </source>
</evidence>
<dbReference type="InterPro" id="IPR018356">
    <property type="entry name" value="Tscrpt_reg_HTH_DeoR_CS"/>
</dbReference>
<evidence type="ECO:0000313" key="5">
    <source>
        <dbReference type="EMBL" id="GFP21640.1"/>
    </source>
</evidence>
<keyword evidence="2" id="KW-0238">DNA-binding</keyword>
<dbReference type="PROSITE" id="PS51000">
    <property type="entry name" value="HTH_DEOR_2"/>
    <property type="match status" value="1"/>
</dbReference>
<dbReference type="SUPFAM" id="SSF46785">
    <property type="entry name" value="Winged helix' DNA-binding domain"/>
    <property type="match status" value="1"/>
</dbReference>
<dbReference type="PANTHER" id="PTHR30363">
    <property type="entry name" value="HTH-TYPE TRANSCRIPTIONAL REGULATOR SRLR-RELATED"/>
    <property type="match status" value="1"/>
</dbReference>
<dbReference type="AlphaFoldDB" id="A0A6V8NQK0"/>
<organism evidence="5 6">
    <name type="scientific">Candidatus Hakubella thermalkaliphila</name>
    <dbReference type="NCBI Taxonomy" id="2754717"/>
    <lineage>
        <taxon>Bacteria</taxon>
        <taxon>Bacillati</taxon>
        <taxon>Actinomycetota</taxon>
        <taxon>Actinomycetota incertae sedis</taxon>
        <taxon>Candidatus Hakubellales</taxon>
        <taxon>Candidatus Hakubellaceae</taxon>
        <taxon>Candidatus Hakubella</taxon>
    </lineage>
</organism>
<dbReference type="Pfam" id="PF08220">
    <property type="entry name" value="HTH_DeoR"/>
    <property type="match status" value="1"/>
</dbReference>
<proteinExistence type="predicted"/>
<dbReference type="SMART" id="SM00420">
    <property type="entry name" value="HTH_DEOR"/>
    <property type="match status" value="1"/>
</dbReference>
<gene>
    <name evidence="5" type="ORF">HKBW3S06_00867</name>
</gene>
<dbReference type="PANTHER" id="PTHR30363:SF44">
    <property type="entry name" value="AGA OPERON TRANSCRIPTIONAL REPRESSOR-RELATED"/>
    <property type="match status" value="1"/>
</dbReference>
<dbReference type="InterPro" id="IPR037171">
    <property type="entry name" value="NagB/RpiA_transferase-like"/>
</dbReference>
<dbReference type="RefSeq" id="WP_176226752.1">
    <property type="nucleotide sequence ID" value="NZ_BLRV01000075.1"/>
</dbReference>
<feature type="domain" description="HTH deoR-type" evidence="4">
    <location>
        <begin position="3"/>
        <end position="58"/>
    </location>
</feature>
<evidence type="ECO:0000313" key="6">
    <source>
        <dbReference type="Proteomes" id="UP000580051"/>
    </source>
</evidence>
<keyword evidence="1" id="KW-0805">Transcription regulation</keyword>
<dbReference type="EMBL" id="BLRV01000075">
    <property type="protein sequence ID" value="GFP21640.1"/>
    <property type="molecule type" value="Genomic_DNA"/>
</dbReference>
<evidence type="ECO:0000256" key="2">
    <source>
        <dbReference type="ARBA" id="ARBA00023125"/>
    </source>
</evidence>
<dbReference type="PROSITE" id="PS00894">
    <property type="entry name" value="HTH_DEOR_1"/>
    <property type="match status" value="1"/>
</dbReference>